<gene>
    <name evidence="1" type="ORF">TSAR_001054</name>
</gene>
<dbReference type="Proteomes" id="UP000215335">
    <property type="component" value="Unassembled WGS sequence"/>
</dbReference>
<organism evidence="1 2">
    <name type="scientific">Trichomalopsis sarcophagae</name>
    <dbReference type="NCBI Taxonomy" id="543379"/>
    <lineage>
        <taxon>Eukaryota</taxon>
        <taxon>Metazoa</taxon>
        <taxon>Ecdysozoa</taxon>
        <taxon>Arthropoda</taxon>
        <taxon>Hexapoda</taxon>
        <taxon>Insecta</taxon>
        <taxon>Pterygota</taxon>
        <taxon>Neoptera</taxon>
        <taxon>Endopterygota</taxon>
        <taxon>Hymenoptera</taxon>
        <taxon>Apocrita</taxon>
        <taxon>Proctotrupomorpha</taxon>
        <taxon>Chalcidoidea</taxon>
        <taxon>Pteromalidae</taxon>
        <taxon>Pteromalinae</taxon>
        <taxon>Trichomalopsis</taxon>
    </lineage>
</organism>
<accession>A0A232FGK6</accession>
<evidence type="ECO:0000313" key="2">
    <source>
        <dbReference type="Proteomes" id="UP000215335"/>
    </source>
</evidence>
<name>A0A232FGK6_9HYME</name>
<evidence type="ECO:0000313" key="1">
    <source>
        <dbReference type="EMBL" id="OXU29891.1"/>
    </source>
</evidence>
<protein>
    <submittedName>
        <fullName evidence="1">Uncharacterized protein</fullName>
    </submittedName>
</protein>
<dbReference type="EMBL" id="NNAY01000224">
    <property type="protein sequence ID" value="OXU29891.1"/>
    <property type="molecule type" value="Genomic_DNA"/>
</dbReference>
<sequence length="122" mass="13870">MIKTSVLSSLENKVEKKTKEIVRGLSDLDSPLVFNANNRASNPTCTNSPIRLTNYLELKSMLKRMSNKTLTGLDEIPNVVIKKLTFAVIKNYVIIFNNALNLGYYPEIWKTAKLIVIKKKKK</sequence>
<keyword evidence="2" id="KW-1185">Reference proteome</keyword>
<proteinExistence type="predicted"/>
<comment type="caution">
    <text evidence="1">The sequence shown here is derived from an EMBL/GenBank/DDBJ whole genome shotgun (WGS) entry which is preliminary data.</text>
</comment>
<dbReference type="AlphaFoldDB" id="A0A232FGK6"/>
<reference evidence="1 2" key="1">
    <citation type="journal article" date="2017" name="Curr. Biol.">
        <title>The Evolution of Venom by Co-option of Single-Copy Genes.</title>
        <authorList>
            <person name="Martinson E.O."/>
            <person name="Mrinalini"/>
            <person name="Kelkar Y.D."/>
            <person name="Chang C.H."/>
            <person name="Werren J.H."/>
        </authorList>
    </citation>
    <scope>NUCLEOTIDE SEQUENCE [LARGE SCALE GENOMIC DNA]</scope>
    <source>
        <strain evidence="1 2">Alberta</strain>
        <tissue evidence="1">Whole body</tissue>
    </source>
</reference>